<dbReference type="InterPro" id="IPR009057">
    <property type="entry name" value="Homeodomain-like_sf"/>
</dbReference>
<dbReference type="KEGG" id="aqu:105313897"/>
<dbReference type="InParanoid" id="A0A1X7U6T3"/>
<dbReference type="PANTHER" id="PTHR19303:SF71">
    <property type="entry name" value="ZINC FINGER PHD-TYPE DOMAIN-CONTAINING PROTEIN"/>
    <property type="match status" value="1"/>
</dbReference>
<sequence length="143" mass="16418">MADLEVSQPAIKKKYNFDASLKLKVVEVALKNSNRGAARKFDVDEQQVREWKEQRNSLTECSSKKKRLDGGGQKVAQLEMEELVSWIDCLREQNLRVTRSSIQAKALELSPQSEEEFRASRGWLEKFLSRHGFSSQQKTTVSQ</sequence>
<evidence type="ECO:0000313" key="3">
    <source>
        <dbReference type="EnsemblMetazoa" id="Aqu2.1.23161_001"/>
    </source>
</evidence>
<dbReference type="InterPro" id="IPR018586">
    <property type="entry name" value="Brinker_DNA-bd"/>
</dbReference>
<evidence type="ECO:0000256" key="1">
    <source>
        <dbReference type="ARBA" id="ARBA00023125"/>
    </source>
</evidence>
<dbReference type="SUPFAM" id="SSF48295">
    <property type="entry name" value="TrpR-like"/>
    <property type="match status" value="1"/>
</dbReference>
<reference evidence="3" key="2">
    <citation type="submission" date="2017-05" db="UniProtKB">
        <authorList>
            <consortium name="EnsemblMetazoa"/>
        </authorList>
    </citation>
    <scope>IDENTIFICATION</scope>
</reference>
<dbReference type="STRING" id="400682.A0A1X7U6T3"/>
<dbReference type="Pfam" id="PF03221">
    <property type="entry name" value="HTH_Tnp_Tc5"/>
    <property type="match status" value="1"/>
</dbReference>
<dbReference type="OMA" id="HNASEAC"/>
<dbReference type="SUPFAM" id="SSF46689">
    <property type="entry name" value="Homeodomain-like"/>
    <property type="match status" value="1"/>
</dbReference>
<protein>
    <recommendedName>
        <fullName evidence="2">HTH CENPB-type domain-containing protein</fullName>
    </recommendedName>
</protein>
<evidence type="ECO:0000313" key="4">
    <source>
        <dbReference type="Proteomes" id="UP000007879"/>
    </source>
</evidence>
<gene>
    <name evidence="3" type="primary">105313897</name>
</gene>
<keyword evidence="1" id="KW-0238">DNA-binding</keyword>
<dbReference type="GO" id="GO:0043565">
    <property type="term" value="F:sequence-specific DNA binding"/>
    <property type="evidence" value="ECO:0007669"/>
    <property type="project" value="InterPro"/>
</dbReference>
<dbReference type="InterPro" id="IPR010921">
    <property type="entry name" value="Trp_repressor/repl_initiator"/>
</dbReference>
<dbReference type="eggNOG" id="KOG3105">
    <property type="taxonomic scope" value="Eukaryota"/>
</dbReference>
<dbReference type="PANTHER" id="PTHR19303">
    <property type="entry name" value="TRANSPOSON"/>
    <property type="match status" value="1"/>
</dbReference>
<name>A0A1X7U6T3_AMPQE</name>
<accession>A0A1X7U6T3</accession>
<dbReference type="GO" id="GO:0005634">
    <property type="term" value="C:nucleus"/>
    <property type="evidence" value="ECO:0007669"/>
    <property type="project" value="TreeGrafter"/>
</dbReference>
<dbReference type="PROSITE" id="PS51253">
    <property type="entry name" value="HTH_CENPB"/>
    <property type="match status" value="1"/>
</dbReference>
<dbReference type="EnsemblMetazoa" id="XM_011407683.1">
    <property type="protein sequence ID" value="XP_011405985.1"/>
    <property type="gene ID" value="LOC105313897"/>
</dbReference>
<dbReference type="InterPro" id="IPR050863">
    <property type="entry name" value="CenT-Element_Derived"/>
</dbReference>
<dbReference type="SMART" id="SM00674">
    <property type="entry name" value="CENPB"/>
    <property type="match status" value="1"/>
</dbReference>
<dbReference type="AlphaFoldDB" id="A0A1X7U6T3"/>
<dbReference type="Proteomes" id="UP000007879">
    <property type="component" value="Unassembled WGS sequence"/>
</dbReference>
<feature type="domain" description="HTH CENPB-type" evidence="2">
    <location>
        <begin position="67"/>
        <end position="137"/>
    </location>
</feature>
<evidence type="ECO:0000259" key="2">
    <source>
        <dbReference type="PROSITE" id="PS51253"/>
    </source>
</evidence>
<dbReference type="InterPro" id="IPR006600">
    <property type="entry name" value="HTH_CenpB_DNA-bd_dom"/>
</dbReference>
<dbReference type="Pfam" id="PF09607">
    <property type="entry name" value="BrkDBD"/>
    <property type="match status" value="1"/>
</dbReference>
<proteinExistence type="predicted"/>
<dbReference type="EnsemblMetazoa" id="Aqu2.1.23161_001">
    <property type="protein sequence ID" value="Aqu2.1.23161_001"/>
    <property type="gene ID" value="Aqu2.1.23161"/>
</dbReference>
<keyword evidence="4" id="KW-1185">Reference proteome</keyword>
<dbReference type="OrthoDB" id="5874990at2759"/>
<organism evidence="3">
    <name type="scientific">Amphimedon queenslandica</name>
    <name type="common">Sponge</name>
    <dbReference type="NCBI Taxonomy" id="400682"/>
    <lineage>
        <taxon>Eukaryota</taxon>
        <taxon>Metazoa</taxon>
        <taxon>Porifera</taxon>
        <taxon>Demospongiae</taxon>
        <taxon>Heteroscleromorpha</taxon>
        <taxon>Haplosclerida</taxon>
        <taxon>Niphatidae</taxon>
        <taxon>Amphimedon</taxon>
    </lineage>
</organism>
<reference evidence="4" key="1">
    <citation type="journal article" date="2010" name="Nature">
        <title>The Amphimedon queenslandica genome and the evolution of animal complexity.</title>
        <authorList>
            <person name="Srivastava M."/>
            <person name="Simakov O."/>
            <person name="Chapman J."/>
            <person name="Fahey B."/>
            <person name="Gauthier M.E."/>
            <person name="Mitros T."/>
            <person name="Richards G.S."/>
            <person name="Conaco C."/>
            <person name="Dacre M."/>
            <person name="Hellsten U."/>
            <person name="Larroux C."/>
            <person name="Putnam N.H."/>
            <person name="Stanke M."/>
            <person name="Adamska M."/>
            <person name="Darling A."/>
            <person name="Degnan S.M."/>
            <person name="Oakley T.H."/>
            <person name="Plachetzki D.C."/>
            <person name="Zhai Y."/>
            <person name="Adamski M."/>
            <person name="Calcino A."/>
            <person name="Cummins S.F."/>
            <person name="Goodstein D.M."/>
            <person name="Harris C."/>
            <person name="Jackson D.J."/>
            <person name="Leys S.P."/>
            <person name="Shu S."/>
            <person name="Woodcroft B.J."/>
            <person name="Vervoort M."/>
            <person name="Kosik K.S."/>
            <person name="Manning G."/>
            <person name="Degnan B.M."/>
            <person name="Rokhsar D.S."/>
        </authorList>
    </citation>
    <scope>NUCLEOTIDE SEQUENCE [LARGE SCALE GENOMIC DNA]</scope>
</reference>
<dbReference type="Gene3D" id="1.10.10.60">
    <property type="entry name" value="Homeodomain-like"/>
    <property type="match status" value="2"/>
</dbReference>